<dbReference type="KEGG" id="dpl:KGM_205866"/>
<evidence type="ECO:0000313" key="3">
    <source>
        <dbReference type="Proteomes" id="UP000007151"/>
    </source>
</evidence>
<dbReference type="STRING" id="278856.A0A212F3Q6"/>
<dbReference type="Pfam" id="PF13843">
    <property type="entry name" value="DDE_Tnp_1_7"/>
    <property type="match status" value="1"/>
</dbReference>
<dbReference type="EMBL" id="AGBW02010526">
    <property type="protein sequence ID" value="OWR48343.1"/>
    <property type="molecule type" value="Genomic_DNA"/>
</dbReference>
<protein>
    <submittedName>
        <fullName evidence="2">Transposase</fullName>
    </submittedName>
</protein>
<dbReference type="InterPro" id="IPR029526">
    <property type="entry name" value="PGBD"/>
</dbReference>
<dbReference type="PANTHER" id="PTHR46599:SF6">
    <property type="entry name" value="DUAL SPECIFICITY PHOSPHATASE 26"/>
    <property type="match status" value="1"/>
</dbReference>
<evidence type="ECO:0000259" key="1">
    <source>
        <dbReference type="Pfam" id="PF13843"/>
    </source>
</evidence>
<dbReference type="Proteomes" id="UP000007151">
    <property type="component" value="Unassembled WGS sequence"/>
</dbReference>
<name>A0A212F3Q6_DANPL</name>
<organism evidence="2 3">
    <name type="scientific">Danaus plexippus plexippus</name>
    <dbReference type="NCBI Taxonomy" id="278856"/>
    <lineage>
        <taxon>Eukaryota</taxon>
        <taxon>Metazoa</taxon>
        <taxon>Ecdysozoa</taxon>
        <taxon>Arthropoda</taxon>
        <taxon>Hexapoda</taxon>
        <taxon>Insecta</taxon>
        <taxon>Pterygota</taxon>
        <taxon>Neoptera</taxon>
        <taxon>Endopterygota</taxon>
        <taxon>Lepidoptera</taxon>
        <taxon>Glossata</taxon>
        <taxon>Ditrysia</taxon>
        <taxon>Papilionoidea</taxon>
        <taxon>Nymphalidae</taxon>
        <taxon>Danainae</taxon>
        <taxon>Danaini</taxon>
        <taxon>Danaina</taxon>
        <taxon>Danaus</taxon>
        <taxon>Danaus</taxon>
    </lineage>
</organism>
<dbReference type="AlphaFoldDB" id="A0A212F3Q6"/>
<keyword evidence="3" id="KW-1185">Reference proteome</keyword>
<accession>A0A212F3Q6</accession>
<reference evidence="2 3" key="1">
    <citation type="journal article" date="2011" name="Cell">
        <title>The monarch butterfly genome yields insights into long-distance migration.</title>
        <authorList>
            <person name="Zhan S."/>
            <person name="Merlin C."/>
            <person name="Boore J.L."/>
            <person name="Reppert S.M."/>
        </authorList>
    </citation>
    <scope>NUCLEOTIDE SEQUENCE [LARGE SCALE GENOMIC DNA]</scope>
    <source>
        <strain evidence="2">F-2</strain>
    </source>
</reference>
<dbReference type="PANTHER" id="PTHR46599">
    <property type="entry name" value="PIGGYBAC TRANSPOSABLE ELEMENT-DERIVED PROTEIN 4"/>
    <property type="match status" value="1"/>
</dbReference>
<proteinExistence type="predicted"/>
<comment type="caution">
    <text evidence="2">The sequence shown here is derived from an EMBL/GenBank/DDBJ whole genome shotgun (WGS) entry which is preliminary data.</text>
</comment>
<gene>
    <name evidence="2" type="ORF">KGM_205866</name>
</gene>
<evidence type="ECO:0000313" key="2">
    <source>
        <dbReference type="EMBL" id="OWR48343.1"/>
    </source>
</evidence>
<sequence length="304" mass="35305">MRQTIMIWTNFKIAELRAKYKRQDRTELKEMDMIELNAFLGLLYYSAVSKSNHESTSLICAADGTGCEIFRCWMSETRFLVLLNCLRFDNPADRAERIKTDKLAAFYGIFDKFIVYSQKLYQLSEYVPIDEMLVEFRGRSHMISYIPQKPRKYGLLIGALCDAKTFYFYNGYLYSKKVAIKKFLVPTQCVLRSTQPLQRTNRNVTADNRFSSIELVDEQSKRNLTYVGTVKKNKREIPNSFQAQKSREIGSTLFGFTNDKTMSSHVPKKNKAVLLISSMHHDSTIDEHTKKPEMILFLILPKGE</sequence>
<feature type="domain" description="PiggyBac transposable element-derived protein" evidence="1">
    <location>
        <begin position="20"/>
        <end position="290"/>
    </location>
</feature>
<dbReference type="InParanoid" id="A0A212F3Q6"/>